<reference evidence="4" key="1">
    <citation type="submission" date="2014-04" db="EMBL/GenBank/DDBJ databases">
        <title>Evolutionary Origins and Diversification of the Mycorrhizal Mutualists.</title>
        <authorList>
            <consortium name="DOE Joint Genome Institute"/>
            <consortium name="Mycorrhizal Genomics Consortium"/>
            <person name="Kohler A."/>
            <person name="Kuo A."/>
            <person name="Nagy L.G."/>
            <person name="Floudas D."/>
            <person name="Copeland A."/>
            <person name="Barry K.W."/>
            <person name="Cichocki N."/>
            <person name="Veneault-Fourrey C."/>
            <person name="LaButti K."/>
            <person name="Lindquist E.A."/>
            <person name="Lipzen A."/>
            <person name="Lundell T."/>
            <person name="Morin E."/>
            <person name="Murat C."/>
            <person name="Riley R."/>
            <person name="Ohm R."/>
            <person name="Sun H."/>
            <person name="Tunlid A."/>
            <person name="Henrissat B."/>
            <person name="Grigoriev I.V."/>
            <person name="Hibbett D.S."/>
            <person name="Martin F."/>
        </authorList>
    </citation>
    <scope>NUCLEOTIDE SEQUENCE [LARGE SCALE GENOMIC DNA]</scope>
    <source>
        <strain evidence="4">FD-334 SS-4</strain>
    </source>
</reference>
<evidence type="ECO:0000313" key="3">
    <source>
        <dbReference type="EMBL" id="KJA26707.1"/>
    </source>
</evidence>
<evidence type="ECO:0000259" key="2">
    <source>
        <dbReference type="Pfam" id="PF17667"/>
    </source>
</evidence>
<dbReference type="InterPro" id="IPR040976">
    <property type="entry name" value="Pkinase_fungal"/>
</dbReference>
<gene>
    <name evidence="3" type="ORF">HYPSUDRAFT_198955</name>
</gene>
<dbReference type="Proteomes" id="UP000054270">
    <property type="component" value="Unassembled WGS sequence"/>
</dbReference>
<dbReference type="Gene3D" id="1.10.510.10">
    <property type="entry name" value="Transferase(Phosphotransferase) domain 1"/>
    <property type="match status" value="1"/>
</dbReference>
<dbReference type="PANTHER" id="PTHR38248:SF2">
    <property type="entry name" value="FUNK1 11"/>
    <property type="match status" value="1"/>
</dbReference>
<sequence>MLSNCRICHGDISLNNIVINRIWDNNQIANDDDDDDDDDDEDDDDEDKDKDYNIISQITAESIINSNDSVVVPDALITVNENLILNADIAYQPIATTNTSGSIIDTQSPPTIATEPIAAHGVAIDYDNSFSIIEVANTSYRTNSGTFPFMALEALQWEKPKEFEHRPEHDLESLFYVLVTICSYVEAPGCLRGPVALEKEKSICVNEWWSTYNRHVLARLKASHVSNLNTEVLSRFSPYWKDFCPVIQDLQKAIWKKECIVSNQQNVATHDAFLDILKKARDAYRDQEEEACVFAPTPEDQDVNSISHKRKNKNLNIESSSKRVKTQTESTGSISQSRPGPSRPRSSQTGGIRQLEIPFFGGWLVSRLVSNT</sequence>
<accession>A0A0D2LGH6</accession>
<name>A0A0D2LGH6_HYPSF</name>
<dbReference type="Pfam" id="PF17667">
    <property type="entry name" value="Pkinase_fungal"/>
    <property type="match status" value="1"/>
</dbReference>
<feature type="domain" description="Fungal-type protein kinase" evidence="2">
    <location>
        <begin position="117"/>
        <end position="182"/>
    </location>
</feature>
<feature type="compositionally biased region" description="Acidic residues" evidence="1">
    <location>
        <begin position="30"/>
        <end position="48"/>
    </location>
</feature>
<organism evidence="3 4">
    <name type="scientific">Hypholoma sublateritium (strain FD-334 SS-4)</name>
    <dbReference type="NCBI Taxonomy" id="945553"/>
    <lineage>
        <taxon>Eukaryota</taxon>
        <taxon>Fungi</taxon>
        <taxon>Dikarya</taxon>
        <taxon>Basidiomycota</taxon>
        <taxon>Agaricomycotina</taxon>
        <taxon>Agaricomycetes</taxon>
        <taxon>Agaricomycetidae</taxon>
        <taxon>Agaricales</taxon>
        <taxon>Agaricineae</taxon>
        <taxon>Strophariaceae</taxon>
        <taxon>Hypholoma</taxon>
    </lineage>
</organism>
<evidence type="ECO:0000313" key="4">
    <source>
        <dbReference type="Proteomes" id="UP000054270"/>
    </source>
</evidence>
<protein>
    <recommendedName>
        <fullName evidence="2">Fungal-type protein kinase domain-containing protein</fullName>
    </recommendedName>
</protein>
<dbReference type="AlphaFoldDB" id="A0A0D2LGH6"/>
<evidence type="ECO:0000256" key="1">
    <source>
        <dbReference type="SAM" id="MobiDB-lite"/>
    </source>
</evidence>
<proteinExistence type="predicted"/>
<feature type="region of interest" description="Disordered" evidence="1">
    <location>
        <begin position="300"/>
        <end position="351"/>
    </location>
</feature>
<dbReference type="OrthoDB" id="5584477at2759"/>
<feature type="region of interest" description="Disordered" evidence="1">
    <location>
        <begin position="27"/>
        <end position="49"/>
    </location>
</feature>
<dbReference type="EMBL" id="KN817527">
    <property type="protein sequence ID" value="KJA26707.1"/>
    <property type="molecule type" value="Genomic_DNA"/>
</dbReference>
<feature type="compositionally biased region" description="Low complexity" evidence="1">
    <location>
        <begin position="332"/>
        <end position="351"/>
    </location>
</feature>
<dbReference type="PANTHER" id="PTHR38248">
    <property type="entry name" value="FUNK1 6"/>
    <property type="match status" value="1"/>
</dbReference>
<keyword evidence="4" id="KW-1185">Reference proteome</keyword>